<protein>
    <submittedName>
        <fullName evidence="1">Uncharacterized protein</fullName>
    </submittedName>
</protein>
<comment type="caution">
    <text evidence="1">The sequence shown here is derived from an EMBL/GenBank/DDBJ whole genome shotgun (WGS) entry which is preliminary data.</text>
</comment>
<name>A0A0F9FAP4_9ZZZZ</name>
<organism evidence="1">
    <name type="scientific">marine sediment metagenome</name>
    <dbReference type="NCBI Taxonomy" id="412755"/>
    <lineage>
        <taxon>unclassified sequences</taxon>
        <taxon>metagenomes</taxon>
        <taxon>ecological metagenomes</taxon>
    </lineage>
</organism>
<reference evidence="1" key="1">
    <citation type="journal article" date="2015" name="Nature">
        <title>Complex archaea that bridge the gap between prokaryotes and eukaryotes.</title>
        <authorList>
            <person name="Spang A."/>
            <person name="Saw J.H."/>
            <person name="Jorgensen S.L."/>
            <person name="Zaremba-Niedzwiedzka K."/>
            <person name="Martijn J."/>
            <person name="Lind A.E."/>
            <person name="van Eijk R."/>
            <person name="Schleper C."/>
            <person name="Guy L."/>
            <person name="Ettema T.J."/>
        </authorList>
    </citation>
    <scope>NUCLEOTIDE SEQUENCE</scope>
</reference>
<sequence length="88" mass="8548">MVFGSGVGWLLSRRPLPAALTVVIAVLLLAPSPLPTAAALGAEEQAFLGQGAPDPLEAQFGGGGGPPGVSTVLSRLELGGSAEGGAQT</sequence>
<gene>
    <name evidence="1" type="ORF">LCGC14_2266060</name>
</gene>
<dbReference type="AlphaFoldDB" id="A0A0F9FAP4"/>
<dbReference type="EMBL" id="LAZR01031221">
    <property type="protein sequence ID" value="KKL54375.1"/>
    <property type="molecule type" value="Genomic_DNA"/>
</dbReference>
<proteinExistence type="predicted"/>
<accession>A0A0F9FAP4</accession>
<feature type="non-terminal residue" evidence="1">
    <location>
        <position position="88"/>
    </location>
</feature>
<evidence type="ECO:0000313" key="1">
    <source>
        <dbReference type="EMBL" id="KKL54375.1"/>
    </source>
</evidence>